<dbReference type="SUPFAM" id="SSF103473">
    <property type="entry name" value="MFS general substrate transporter"/>
    <property type="match status" value="1"/>
</dbReference>
<keyword evidence="6 7" id="KW-0472">Membrane</keyword>
<evidence type="ECO:0000256" key="2">
    <source>
        <dbReference type="ARBA" id="ARBA00022448"/>
    </source>
</evidence>
<protein>
    <recommendedName>
        <fullName evidence="8">Major facilitator superfamily (MFS) profile domain-containing protein</fullName>
    </recommendedName>
</protein>
<organism evidence="9 10">
    <name type="scientific">Mucilaginibacter polytrichastri</name>
    <dbReference type="NCBI Taxonomy" id="1302689"/>
    <lineage>
        <taxon>Bacteria</taxon>
        <taxon>Pseudomonadati</taxon>
        <taxon>Bacteroidota</taxon>
        <taxon>Sphingobacteriia</taxon>
        <taxon>Sphingobacteriales</taxon>
        <taxon>Sphingobacteriaceae</taxon>
        <taxon>Mucilaginibacter</taxon>
    </lineage>
</organism>
<dbReference type="PANTHER" id="PTHR23513:SF11">
    <property type="entry name" value="STAPHYLOFERRIN A TRANSPORTER"/>
    <property type="match status" value="1"/>
</dbReference>
<keyword evidence="4 7" id="KW-0812">Transmembrane</keyword>
<name>A0A1Q6A0Y1_9SPHI</name>
<dbReference type="InterPro" id="IPR010290">
    <property type="entry name" value="TM_effector"/>
</dbReference>
<feature type="transmembrane region" description="Helical" evidence="7">
    <location>
        <begin position="102"/>
        <end position="120"/>
    </location>
</feature>
<proteinExistence type="predicted"/>
<dbReference type="InterPro" id="IPR036259">
    <property type="entry name" value="MFS_trans_sf"/>
</dbReference>
<dbReference type="RefSeq" id="WP_074490252.1">
    <property type="nucleotide sequence ID" value="NZ_FPAM01000016.1"/>
</dbReference>
<evidence type="ECO:0000256" key="5">
    <source>
        <dbReference type="ARBA" id="ARBA00022989"/>
    </source>
</evidence>
<keyword evidence="2" id="KW-0813">Transport</keyword>
<dbReference type="PANTHER" id="PTHR23513">
    <property type="entry name" value="INTEGRAL MEMBRANE EFFLUX PROTEIN-RELATED"/>
    <property type="match status" value="1"/>
</dbReference>
<reference evidence="9 10" key="1">
    <citation type="submission" date="2016-11" db="EMBL/GenBank/DDBJ databases">
        <title>Whole Genome Sequencing of Mucilaginibacter polytrichastri RG4-7(T) isolated from the moss sample.</title>
        <authorList>
            <person name="Li Y."/>
        </authorList>
    </citation>
    <scope>NUCLEOTIDE SEQUENCE [LARGE SCALE GENOMIC DNA]</scope>
    <source>
        <strain evidence="9 10">RG4-7</strain>
    </source>
</reference>
<feature type="transmembrane region" description="Helical" evidence="7">
    <location>
        <begin position="224"/>
        <end position="246"/>
    </location>
</feature>
<evidence type="ECO:0000259" key="8">
    <source>
        <dbReference type="PROSITE" id="PS50850"/>
    </source>
</evidence>
<dbReference type="AlphaFoldDB" id="A0A1Q6A0Y1"/>
<evidence type="ECO:0000256" key="4">
    <source>
        <dbReference type="ARBA" id="ARBA00022692"/>
    </source>
</evidence>
<dbReference type="CDD" id="cd06173">
    <property type="entry name" value="MFS_MefA_like"/>
    <property type="match status" value="1"/>
</dbReference>
<dbReference type="PROSITE" id="PS50850">
    <property type="entry name" value="MFS"/>
    <property type="match status" value="1"/>
</dbReference>
<dbReference type="EMBL" id="MPPL01000001">
    <property type="protein sequence ID" value="OKS87674.1"/>
    <property type="molecule type" value="Genomic_DNA"/>
</dbReference>
<dbReference type="OrthoDB" id="9775268at2"/>
<dbReference type="STRING" id="1302689.RG47T_3136"/>
<gene>
    <name evidence="9" type="ORF">RG47T_3136</name>
</gene>
<dbReference type="InterPro" id="IPR020846">
    <property type="entry name" value="MFS_dom"/>
</dbReference>
<feature type="transmembrane region" description="Helical" evidence="7">
    <location>
        <begin position="376"/>
        <end position="396"/>
    </location>
</feature>
<feature type="transmembrane region" description="Helical" evidence="7">
    <location>
        <begin position="36"/>
        <end position="55"/>
    </location>
</feature>
<sequence length="418" mass="45416">MSAVFRSLKYPNFRLYFVGQSLSLIGTWMERIAVNWLVYTVTHSALMLGVVNFCGQIPTMLLSPYGGAIVDRHNRYKVLLTTQIAAMIQATIMAVLILSHIYYIPAIIGLSIVLGIINAFDTPARQSLMIRLIDDKNDLQNAIALNSSMVNVARLVGPAVAGILLTTVGMGVCFLVNAISFIAVIVSLLMMKLEPEKVNKAVGSIWENLKGGYEYLNNEKNIKLMILLMACVSFFTMTYSTLLPIFAKDIFHGNASTYSWLNSVSGLGALCGAIYMATLKSTEHLRKTVIIASMICGASIAAFACSPQLWLACIFIATGGLGMMIQIAGTNTFIQTTVSPQMRGRVISYYVMAFMGVQPIGSFFAGLAAHHFNARYVLFVQGIAGLIAAILFGLFFKRAKEREIAVAAVSPAGSELIP</sequence>
<feature type="transmembrane region" description="Helical" evidence="7">
    <location>
        <begin position="76"/>
        <end position="96"/>
    </location>
</feature>
<dbReference type="GO" id="GO:0005886">
    <property type="term" value="C:plasma membrane"/>
    <property type="evidence" value="ECO:0007669"/>
    <property type="project" value="UniProtKB-SubCell"/>
</dbReference>
<evidence type="ECO:0000256" key="7">
    <source>
        <dbReference type="SAM" id="Phobius"/>
    </source>
</evidence>
<evidence type="ECO:0000313" key="10">
    <source>
        <dbReference type="Proteomes" id="UP000186720"/>
    </source>
</evidence>
<dbReference type="Gene3D" id="1.20.1250.20">
    <property type="entry name" value="MFS general substrate transporter like domains"/>
    <property type="match status" value="2"/>
</dbReference>
<feature type="transmembrane region" description="Helical" evidence="7">
    <location>
        <begin position="285"/>
        <end position="303"/>
    </location>
</feature>
<keyword evidence="10" id="KW-1185">Reference proteome</keyword>
<feature type="transmembrane region" description="Helical" evidence="7">
    <location>
        <begin position="169"/>
        <end position="190"/>
    </location>
</feature>
<evidence type="ECO:0000256" key="6">
    <source>
        <dbReference type="ARBA" id="ARBA00023136"/>
    </source>
</evidence>
<accession>A0A1Q6A0Y1</accession>
<comment type="subcellular location">
    <subcellularLocation>
        <location evidence="1">Cell membrane</location>
        <topology evidence="1">Multi-pass membrane protein</topology>
    </subcellularLocation>
</comment>
<comment type="caution">
    <text evidence="9">The sequence shown here is derived from an EMBL/GenBank/DDBJ whole genome shotgun (WGS) entry which is preliminary data.</text>
</comment>
<dbReference type="Pfam" id="PF05977">
    <property type="entry name" value="MFS_3"/>
    <property type="match status" value="1"/>
</dbReference>
<evidence type="ECO:0000256" key="1">
    <source>
        <dbReference type="ARBA" id="ARBA00004651"/>
    </source>
</evidence>
<feature type="transmembrane region" description="Helical" evidence="7">
    <location>
        <begin position="141"/>
        <end position="163"/>
    </location>
</feature>
<keyword evidence="3" id="KW-1003">Cell membrane</keyword>
<dbReference type="GO" id="GO:0022857">
    <property type="term" value="F:transmembrane transporter activity"/>
    <property type="evidence" value="ECO:0007669"/>
    <property type="project" value="InterPro"/>
</dbReference>
<feature type="transmembrane region" description="Helical" evidence="7">
    <location>
        <begin position="12"/>
        <end position="30"/>
    </location>
</feature>
<feature type="transmembrane region" description="Helical" evidence="7">
    <location>
        <begin position="309"/>
        <end position="334"/>
    </location>
</feature>
<evidence type="ECO:0000256" key="3">
    <source>
        <dbReference type="ARBA" id="ARBA00022475"/>
    </source>
</evidence>
<feature type="transmembrane region" description="Helical" evidence="7">
    <location>
        <begin position="346"/>
        <end position="370"/>
    </location>
</feature>
<dbReference type="Proteomes" id="UP000186720">
    <property type="component" value="Unassembled WGS sequence"/>
</dbReference>
<feature type="transmembrane region" description="Helical" evidence="7">
    <location>
        <begin position="258"/>
        <end position="278"/>
    </location>
</feature>
<evidence type="ECO:0000313" key="9">
    <source>
        <dbReference type="EMBL" id="OKS87674.1"/>
    </source>
</evidence>
<feature type="domain" description="Major facilitator superfamily (MFS) profile" evidence="8">
    <location>
        <begin position="180"/>
        <end position="418"/>
    </location>
</feature>
<keyword evidence="5 7" id="KW-1133">Transmembrane helix</keyword>